<protein>
    <submittedName>
        <fullName evidence="1">Uncharacterized protein</fullName>
    </submittedName>
</protein>
<evidence type="ECO:0000313" key="1">
    <source>
        <dbReference type="EMBL" id="OGZ61357.1"/>
    </source>
</evidence>
<accession>A0A1G2HFT0</accession>
<sequence>MIESITFFKKNRKDKKDKHPPNPEGDLTSEQKGARDIIVFYLHNGDMDNALKTKEKFNLPDEIVHEVVKNRIISLLRDGYINEALKIKEAFNPPDEMLSSPEVYEAAKDGIIYFLRRENIDDALRVKEKFNLPDEIVHEATKNAIIYLLLNGGLDIVPEIKEAFNFPDEMLSSPEVYARVKDEIISLLRVGYIDIVSKIKEALNFSDEMLSSPEVYEAAKDGIMHSLRNGYTDIALKIKEAFNLSDKMFYSPEIKEAFLMGFMFCLARKNDVEKIFEIKEKFGISDEALFPPTHRRVVIKQLLQRQAYQQLRKITEILGITDGEIQGIDAELLKLDVSAKDPYAEHEWLFNGEKIKRSVLLAKVLNGELGIEQVVLDFEIAESDLPRIKEALRMIKEVVYRKYSVFEREITNSPHISEIEKHSLLSAGNGRRTALLNTLFELTSRLFIQTGEFRDFSTNLSENNFANMLNTTESWFSDIIKRGIEAFLKVYEIDIPLYDRLYDEFDLARGMGSHPMEVYLGRDGIYAWLGRRVQDIARRRRMGPQARKRIKESGKVLEIKPRYLVYPRYMRDRLGYIAKRDYLAQERITPDQDPFFFDTGYTGTIPEDIMKVMGFTSEEIERRIKLLSATKESRRIRGIGDSARKDIVEYIEGNAQSENSAEGLIIDPGTGKIKHIAQPASPKDQFTFQMVRQAIVRHYWFEEMNK</sequence>
<dbReference type="AlphaFoldDB" id="A0A1G2HFT0"/>
<proteinExistence type="predicted"/>
<organism evidence="1 2">
    <name type="scientific">Candidatus Spechtbacteria bacterium RIFCSPLOWO2_12_FULL_38_22</name>
    <dbReference type="NCBI Taxonomy" id="1802165"/>
    <lineage>
        <taxon>Bacteria</taxon>
        <taxon>Candidatus Spechtiibacteriota</taxon>
    </lineage>
</organism>
<name>A0A1G2HFT0_9BACT</name>
<comment type="caution">
    <text evidence="1">The sequence shown here is derived from an EMBL/GenBank/DDBJ whole genome shotgun (WGS) entry which is preliminary data.</text>
</comment>
<gene>
    <name evidence="1" type="ORF">A3F94_02195</name>
</gene>
<reference evidence="1 2" key="1">
    <citation type="journal article" date="2016" name="Nat. Commun.">
        <title>Thousands of microbial genomes shed light on interconnected biogeochemical processes in an aquifer system.</title>
        <authorList>
            <person name="Anantharaman K."/>
            <person name="Brown C.T."/>
            <person name="Hug L.A."/>
            <person name="Sharon I."/>
            <person name="Castelle C.J."/>
            <person name="Probst A.J."/>
            <person name="Thomas B.C."/>
            <person name="Singh A."/>
            <person name="Wilkins M.J."/>
            <person name="Karaoz U."/>
            <person name="Brodie E.L."/>
            <person name="Williams K.H."/>
            <person name="Hubbard S.S."/>
            <person name="Banfield J.F."/>
        </authorList>
    </citation>
    <scope>NUCLEOTIDE SEQUENCE [LARGE SCALE GENOMIC DNA]</scope>
</reference>
<dbReference type="Proteomes" id="UP000176770">
    <property type="component" value="Unassembled WGS sequence"/>
</dbReference>
<dbReference type="EMBL" id="MHOK01000024">
    <property type="protein sequence ID" value="OGZ61357.1"/>
    <property type="molecule type" value="Genomic_DNA"/>
</dbReference>
<evidence type="ECO:0000313" key="2">
    <source>
        <dbReference type="Proteomes" id="UP000176770"/>
    </source>
</evidence>